<evidence type="ECO:0000313" key="7">
    <source>
        <dbReference type="Proteomes" id="UP000072867"/>
    </source>
</evidence>
<keyword evidence="3" id="KW-0256">Endoplasmic reticulum</keyword>
<dbReference type="SUPFAM" id="SSF53756">
    <property type="entry name" value="UDP-Glycosyltransferase/glycogen phosphorylase"/>
    <property type="match status" value="1"/>
</dbReference>
<dbReference type="InterPro" id="IPR013969">
    <property type="entry name" value="Oligosacch_biosynth_Alg14"/>
</dbReference>
<keyword evidence="4" id="KW-1133">Transmembrane helix</keyword>
<sequence>MADTRKRILAVASGGGHWEQMLLLRDAFVGHDISFATTMKGLGERAGIARVRVIHDCNRNSPMSAVFCVLDLLRVMARVRPQVIVSTGALPGFLALAIGRRFGVKTIWVDSIANAEELSMAGQKAKAHADLWLSQWPFVAERSGASYAGSVL</sequence>
<evidence type="ECO:0000256" key="2">
    <source>
        <dbReference type="ARBA" id="ARBA00022692"/>
    </source>
</evidence>
<dbReference type="RefSeq" id="WP_058734492.1">
    <property type="nucleotide sequence ID" value="NZ_LDTD01000134.1"/>
</dbReference>
<dbReference type="AlphaFoldDB" id="A0A147HT61"/>
<evidence type="ECO:0000256" key="4">
    <source>
        <dbReference type="ARBA" id="ARBA00022989"/>
    </source>
</evidence>
<keyword evidence="5" id="KW-0472">Membrane</keyword>
<name>A0A147HT61_9SPHN</name>
<evidence type="ECO:0000256" key="5">
    <source>
        <dbReference type="ARBA" id="ARBA00023136"/>
    </source>
</evidence>
<dbReference type="GO" id="GO:0006488">
    <property type="term" value="P:dolichol-linked oligosaccharide biosynthetic process"/>
    <property type="evidence" value="ECO:0007669"/>
    <property type="project" value="InterPro"/>
</dbReference>
<proteinExistence type="predicted"/>
<evidence type="ECO:0000256" key="1">
    <source>
        <dbReference type="ARBA" id="ARBA00004389"/>
    </source>
</evidence>
<evidence type="ECO:0000256" key="3">
    <source>
        <dbReference type="ARBA" id="ARBA00022824"/>
    </source>
</evidence>
<dbReference type="EMBL" id="LDTD01000134">
    <property type="protein sequence ID" value="KTT67990.1"/>
    <property type="molecule type" value="Genomic_DNA"/>
</dbReference>
<dbReference type="PANTHER" id="PTHR12154">
    <property type="entry name" value="GLYCOSYL TRANSFERASE-RELATED"/>
    <property type="match status" value="1"/>
</dbReference>
<evidence type="ECO:0008006" key="8">
    <source>
        <dbReference type="Google" id="ProtNLM"/>
    </source>
</evidence>
<dbReference type="Proteomes" id="UP000072867">
    <property type="component" value="Unassembled WGS sequence"/>
</dbReference>
<dbReference type="GO" id="GO:0004577">
    <property type="term" value="F:N-acetylglucosaminyldiphosphodolichol N-acetylglucosaminyltransferase activity"/>
    <property type="evidence" value="ECO:0007669"/>
    <property type="project" value="TreeGrafter"/>
</dbReference>
<keyword evidence="2" id="KW-0812">Transmembrane</keyword>
<dbReference type="Gene3D" id="3.40.50.2000">
    <property type="entry name" value="Glycogen Phosphorylase B"/>
    <property type="match status" value="1"/>
</dbReference>
<accession>A0A147HT61</accession>
<reference evidence="6 7" key="1">
    <citation type="journal article" date="2016" name="Front. Microbiol.">
        <title>Genomic Resource of Rice Seed Associated Bacteria.</title>
        <authorList>
            <person name="Midha S."/>
            <person name="Bansal K."/>
            <person name="Sharma S."/>
            <person name="Kumar N."/>
            <person name="Patil P.P."/>
            <person name="Chaudhry V."/>
            <person name="Patil P.B."/>
        </authorList>
    </citation>
    <scope>NUCLEOTIDE SEQUENCE [LARGE SCALE GENOMIC DNA]</scope>
    <source>
        <strain evidence="6 7">NS319</strain>
    </source>
</reference>
<evidence type="ECO:0000313" key="6">
    <source>
        <dbReference type="EMBL" id="KTT67990.1"/>
    </source>
</evidence>
<dbReference type="PANTHER" id="PTHR12154:SF4">
    <property type="entry name" value="UDP-N-ACETYLGLUCOSAMINE TRANSFERASE SUBUNIT ALG14 HOMOLOG"/>
    <property type="match status" value="1"/>
</dbReference>
<dbReference type="PATRIC" id="fig|33051.3.peg.699"/>
<dbReference type="STRING" id="33051.SB4_13535"/>
<gene>
    <name evidence="6" type="ORF">NS319_15990</name>
</gene>
<protein>
    <recommendedName>
        <fullName evidence="8">Glucuronosyltransferase</fullName>
    </recommendedName>
</protein>
<comment type="caution">
    <text evidence="6">The sequence shown here is derived from an EMBL/GenBank/DDBJ whole genome shotgun (WGS) entry which is preliminary data.</text>
</comment>
<comment type="subcellular location">
    <subcellularLocation>
        <location evidence="1">Endoplasmic reticulum membrane</location>
        <topology evidence="1">Single-pass membrane protein</topology>
    </subcellularLocation>
</comment>
<organism evidence="6 7">
    <name type="scientific">Sphingomonas sanguinis</name>
    <dbReference type="NCBI Taxonomy" id="33051"/>
    <lineage>
        <taxon>Bacteria</taxon>
        <taxon>Pseudomonadati</taxon>
        <taxon>Pseudomonadota</taxon>
        <taxon>Alphaproteobacteria</taxon>
        <taxon>Sphingomonadales</taxon>
        <taxon>Sphingomonadaceae</taxon>
        <taxon>Sphingomonas</taxon>
    </lineage>
</organism>